<evidence type="ECO:0000313" key="3">
    <source>
        <dbReference type="RefSeq" id="XP_028147766.1"/>
    </source>
</evidence>
<dbReference type="RefSeq" id="XP_028147766.1">
    <property type="nucleotide sequence ID" value="XM_028291965.1"/>
</dbReference>
<dbReference type="InterPro" id="IPR052709">
    <property type="entry name" value="Transposase-MT_Hybrid"/>
</dbReference>
<accession>A0A6P7GE25</accession>
<protein>
    <submittedName>
        <fullName evidence="3">Uncharacterized protein LOC114341181</fullName>
    </submittedName>
</protein>
<proteinExistence type="predicted"/>
<organism evidence="3">
    <name type="scientific">Diabrotica virgifera virgifera</name>
    <name type="common">western corn rootworm</name>
    <dbReference type="NCBI Taxonomy" id="50390"/>
    <lineage>
        <taxon>Eukaryota</taxon>
        <taxon>Metazoa</taxon>
        <taxon>Ecdysozoa</taxon>
        <taxon>Arthropoda</taxon>
        <taxon>Hexapoda</taxon>
        <taxon>Insecta</taxon>
        <taxon>Pterygota</taxon>
        <taxon>Neoptera</taxon>
        <taxon>Endopterygota</taxon>
        <taxon>Coleoptera</taxon>
        <taxon>Polyphaga</taxon>
        <taxon>Cucujiformia</taxon>
        <taxon>Chrysomeloidea</taxon>
        <taxon>Chrysomelidae</taxon>
        <taxon>Galerucinae</taxon>
        <taxon>Diabroticina</taxon>
        <taxon>Diabroticites</taxon>
        <taxon>Diabrotica</taxon>
    </lineage>
</organism>
<dbReference type="AlphaFoldDB" id="A0A6P7GE25"/>
<sequence length="154" mass="18254">YRCVTVFLLVFCVVIECLVLEGLKAKEIYERMLKVYKDSLPSIITVERWVEEDPRQGRPKTTTPEIVEKIQDMVLETRLVTESDLVESLGISLGRLTNIWAEVWDYKKLCSQWVPHSSTTEHKHIRMRLSQQHSEHFRKDKVDFVRRFITMDET</sequence>
<dbReference type="Pfam" id="PF17906">
    <property type="entry name" value="HTH_48"/>
    <property type="match status" value="1"/>
</dbReference>
<feature type="chain" id="PRO_5028312925" evidence="1">
    <location>
        <begin position="26"/>
        <end position="154"/>
    </location>
</feature>
<feature type="signal peptide" evidence="1">
    <location>
        <begin position="1"/>
        <end position="25"/>
    </location>
</feature>
<evidence type="ECO:0000259" key="2">
    <source>
        <dbReference type="Pfam" id="PF17906"/>
    </source>
</evidence>
<dbReference type="PANTHER" id="PTHR46060:SF1">
    <property type="entry name" value="MARINER MOS1 TRANSPOSASE-LIKE PROTEIN"/>
    <property type="match status" value="1"/>
</dbReference>
<feature type="non-terminal residue" evidence="3">
    <location>
        <position position="1"/>
    </location>
</feature>
<dbReference type="InterPro" id="IPR041426">
    <property type="entry name" value="Mos1_HTH"/>
</dbReference>
<reference evidence="3" key="1">
    <citation type="submission" date="2025-08" db="UniProtKB">
        <authorList>
            <consortium name="RefSeq"/>
        </authorList>
    </citation>
    <scope>IDENTIFICATION</scope>
    <source>
        <tissue evidence="3">Whole insect</tissue>
    </source>
</reference>
<evidence type="ECO:0000256" key="1">
    <source>
        <dbReference type="SAM" id="SignalP"/>
    </source>
</evidence>
<dbReference type="InParanoid" id="A0A6P7GE25"/>
<gene>
    <name evidence="3" type="primary">LOC114341181</name>
</gene>
<dbReference type="PANTHER" id="PTHR46060">
    <property type="entry name" value="MARINER MOS1 TRANSPOSASE-LIKE PROTEIN"/>
    <property type="match status" value="1"/>
</dbReference>
<name>A0A6P7GE25_DIAVI</name>
<keyword evidence="1" id="KW-0732">Signal</keyword>
<feature type="domain" description="Mos1 transposase HTH" evidence="2">
    <location>
        <begin position="11"/>
        <end position="49"/>
    </location>
</feature>